<dbReference type="Proteomes" id="UP000050794">
    <property type="component" value="Unassembled WGS sequence"/>
</dbReference>
<feature type="active site" description="Proton donor/acceptor" evidence="8">
    <location>
        <position position="260"/>
    </location>
</feature>
<evidence type="ECO:0000259" key="9">
    <source>
        <dbReference type="Pfam" id="PF01261"/>
    </source>
</evidence>
<evidence type="ECO:0000256" key="1">
    <source>
        <dbReference type="ARBA" id="ARBA00000476"/>
    </source>
</evidence>
<comment type="function">
    <text evidence="2 7">Catalyzes the reversible isomerization between hydroxypyruvate and 2-hydroxy-3-oxopropanoate (also termed tartronate semialdehyde).</text>
</comment>
<feature type="active site" description="Proton donor/acceptor" evidence="8">
    <location>
        <position position="145"/>
    </location>
</feature>
<dbReference type="WBParaSite" id="TCNE_0001853001-mRNA-1">
    <property type="protein sequence ID" value="TCNE_0001853001-mRNA-1"/>
    <property type="gene ID" value="TCNE_0001853001"/>
</dbReference>
<keyword evidence="11" id="KW-1185">Reference proteome</keyword>
<feature type="domain" description="Xylose isomerase-like TIM barrel" evidence="9">
    <location>
        <begin position="27"/>
        <end position="268"/>
    </location>
</feature>
<evidence type="ECO:0000256" key="5">
    <source>
        <dbReference type="ARBA" id="ARBA00017985"/>
    </source>
</evidence>
<dbReference type="AlphaFoldDB" id="A0A183VCQ6"/>
<keyword evidence="6 7" id="KW-0413">Isomerase</keyword>
<dbReference type="GO" id="GO:0008903">
    <property type="term" value="F:hydroxypyruvate isomerase activity"/>
    <property type="evidence" value="ECO:0007669"/>
    <property type="project" value="UniProtKB-EC"/>
</dbReference>
<evidence type="ECO:0000313" key="11">
    <source>
        <dbReference type="Proteomes" id="UP000050794"/>
    </source>
</evidence>
<dbReference type="EMBL" id="UYWY01025636">
    <property type="protein sequence ID" value="VDM49849.1"/>
    <property type="molecule type" value="Genomic_DNA"/>
</dbReference>
<evidence type="ECO:0000313" key="10">
    <source>
        <dbReference type="EMBL" id="VDM49849.1"/>
    </source>
</evidence>
<protein>
    <recommendedName>
        <fullName evidence="5 7">Putative hydroxypyruvate isomerase</fullName>
        <ecNumber evidence="4 7">5.3.1.22</ecNumber>
    </recommendedName>
</protein>
<dbReference type="PANTHER" id="PTHR43489:SF6">
    <property type="entry name" value="HYDROXYPYRUVATE ISOMERASE-RELATED"/>
    <property type="match status" value="1"/>
</dbReference>
<accession>A0A183VCQ6</accession>
<dbReference type="InterPro" id="IPR050417">
    <property type="entry name" value="Sugar_Epim/Isomerase"/>
</dbReference>
<dbReference type="GO" id="GO:0046487">
    <property type="term" value="P:glyoxylate metabolic process"/>
    <property type="evidence" value="ECO:0007669"/>
    <property type="project" value="TreeGrafter"/>
</dbReference>
<dbReference type="Pfam" id="PF01261">
    <property type="entry name" value="AP_endonuc_2"/>
    <property type="match status" value="1"/>
</dbReference>
<dbReference type="Gene3D" id="3.20.20.150">
    <property type="entry name" value="Divalent-metal-dependent TIM barrel enzymes"/>
    <property type="match status" value="1"/>
</dbReference>
<reference evidence="10 11" key="2">
    <citation type="submission" date="2018-11" db="EMBL/GenBank/DDBJ databases">
        <authorList>
            <consortium name="Pathogen Informatics"/>
        </authorList>
    </citation>
    <scope>NUCLEOTIDE SEQUENCE [LARGE SCALE GENOMIC DNA]</scope>
</reference>
<dbReference type="SUPFAM" id="SSF51658">
    <property type="entry name" value="Xylose isomerase-like"/>
    <property type="match status" value="1"/>
</dbReference>
<evidence type="ECO:0000256" key="7">
    <source>
        <dbReference type="PIRNR" id="PIRNR006241"/>
    </source>
</evidence>
<dbReference type="InterPro" id="IPR026040">
    <property type="entry name" value="HyI-like"/>
</dbReference>
<evidence type="ECO:0000256" key="8">
    <source>
        <dbReference type="PIRSR" id="PIRSR006241-50"/>
    </source>
</evidence>
<dbReference type="InterPro" id="IPR013022">
    <property type="entry name" value="Xyl_isomerase-like_TIM-brl"/>
</dbReference>
<gene>
    <name evidence="10" type="ORF">TCNE_LOCUS18528</name>
</gene>
<dbReference type="PANTHER" id="PTHR43489">
    <property type="entry name" value="ISOMERASE"/>
    <property type="match status" value="1"/>
</dbReference>
<sequence length="282" mass="31682">MPYARKLARFPVCLTLRITTECMLRYEKAAAMGFRCVEVSLPYALPAEKLKAEADRLKLEHILINSPPGDWSKGDRGIAATPMRKKDFTESLEIAVKYANTLACKKIHVMAGVIGVNDETKLTYVENIRAASRRFAKDDITCLIEPINHISIPGYFLSSYEQALEIVKEIGEPNLKIMFDVFHAQQICGKLTHSIATLKPYIAVLGNQLPLDEVTSSRISGHVQVAQVPDRHEPDSEGEINYDYVFKALKKHGDWDVGCEYSERGDTADYVKWAHTYGLTFA</sequence>
<dbReference type="PIRSF" id="PIRSF006241">
    <property type="entry name" value="HyI"/>
    <property type="match status" value="1"/>
</dbReference>
<dbReference type="InterPro" id="IPR036237">
    <property type="entry name" value="Xyl_isomerase-like_sf"/>
</dbReference>
<name>A0A183VCQ6_TOXCA</name>
<evidence type="ECO:0000256" key="6">
    <source>
        <dbReference type="ARBA" id="ARBA00023235"/>
    </source>
</evidence>
<evidence type="ECO:0000256" key="4">
    <source>
        <dbReference type="ARBA" id="ARBA00012570"/>
    </source>
</evidence>
<proteinExistence type="inferred from homology"/>
<organism evidence="11 12">
    <name type="scientific">Toxocara canis</name>
    <name type="common">Canine roundworm</name>
    <dbReference type="NCBI Taxonomy" id="6265"/>
    <lineage>
        <taxon>Eukaryota</taxon>
        <taxon>Metazoa</taxon>
        <taxon>Ecdysozoa</taxon>
        <taxon>Nematoda</taxon>
        <taxon>Chromadorea</taxon>
        <taxon>Rhabditida</taxon>
        <taxon>Spirurina</taxon>
        <taxon>Ascaridomorpha</taxon>
        <taxon>Ascaridoidea</taxon>
        <taxon>Toxocaridae</taxon>
        <taxon>Toxocara</taxon>
    </lineage>
</organism>
<comment type="catalytic activity">
    <reaction evidence="1 7">
        <text>3-hydroxypyruvate = 2-hydroxy-3-oxopropanoate</text>
        <dbReference type="Rhea" id="RHEA:11952"/>
        <dbReference type="ChEBI" id="CHEBI:17180"/>
        <dbReference type="ChEBI" id="CHEBI:57978"/>
        <dbReference type="EC" id="5.3.1.22"/>
    </reaction>
</comment>
<evidence type="ECO:0000256" key="3">
    <source>
        <dbReference type="ARBA" id="ARBA00005962"/>
    </source>
</evidence>
<dbReference type="EC" id="5.3.1.22" evidence="4 7"/>
<reference evidence="12" key="1">
    <citation type="submission" date="2016-06" db="UniProtKB">
        <authorList>
            <consortium name="WormBaseParasite"/>
        </authorList>
    </citation>
    <scope>IDENTIFICATION</scope>
</reference>
<comment type="similarity">
    <text evidence="3 7">Belongs to the hyi family.</text>
</comment>
<evidence type="ECO:0000313" key="12">
    <source>
        <dbReference type="WBParaSite" id="TCNE_0001853001-mRNA-1"/>
    </source>
</evidence>
<evidence type="ECO:0000256" key="2">
    <source>
        <dbReference type="ARBA" id="ARBA00002968"/>
    </source>
</evidence>